<evidence type="ECO:0000313" key="2">
    <source>
        <dbReference type="Proteomes" id="UP000533598"/>
    </source>
</evidence>
<gene>
    <name evidence="1" type="ORF">HNR67_001252</name>
</gene>
<proteinExistence type="predicted"/>
<evidence type="ECO:0000313" key="1">
    <source>
        <dbReference type="EMBL" id="MBB4675134.1"/>
    </source>
</evidence>
<dbReference type="Proteomes" id="UP000533598">
    <property type="component" value="Unassembled WGS sequence"/>
</dbReference>
<organism evidence="1 2">
    <name type="scientific">Crossiella cryophila</name>
    <dbReference type="NCBI Taxonomy" id="43355"/>
    <lineage>
        <taxon>Bacteria</taxon>
        <taxon>Bacillati</taxon>
        <taxon>Actinomycetota</taxon>
        <taxon>Actinomycetes</taxon>
        <taxon>Pseudonocardiales</taxon>
        <taxon>Pseudonocardiaceae</taxon>
        <taxon>Crossiella</taxon>
    </lineage>
</organism>
<keyword evidence="2" id="KW-1185">Reference proteome</keyword>
<accession>A0A7W7C5Y8</accession>
<dbReference type="RefSeq" id="WP_185001159.1">
    <property type="nucleotide sequence ID" value="NZ_BAAAUI010000026.1"/>
</dbReference>
<dbReference type="Gene3D" id="3.40.50.720">
    <property type="entry name" value="NAD(P)-binding Rossmann-like Domain"/>
    <property type="match status" value="1"/>
</dbReference>
<sequence>MSKLTPGAVLFGLPADRTALRSPEGEVLDIALPPEVLAAVRATLSGSAQAPPELAAFAASGFLGRRRSWPTERATVGILAADDLAESYADLLRGHGAQPRLLTGTDSLDGLAAVCALHDGPAPEWWTELDELPDRGIAWQRISREGRHALLEPVAATAADVRHRDVRLRRLAAAGSGHEHLSAYWAQRDVLTGAEQFDPADLNLVLAAAALDLRVWATDQPTRTAGSLVTSELPANRRLRVLDLDTGAITDHPVLRVPDCAP</sequence>
<name>A0A7W7C5Y8_9PSEU</name>
<dbReference type="AlphaFoldDB" id="A0A7W7C5Y8"/>
<reference evidence="1 2" key="1">
    <citation type="submission" date="2020-08" db="EMBL/GenBank/DDBJ databases">
        <title>Sequencing the genomes of 1000 actinobacteria strains.</title>
        <authorList>
            <person name="Klenk H.-P."/>
        </authorList>
    </citation>
    <scope>NUCLEOTIDE SEQUENCE [LARGE SCALE GENOMIC DNA]</scope>
    <source>
        <strain evidence="1 2">DSM 44230</strain>
    </source>
</reference>
<dbReference type="EMBL" id="JACHMH010000001">
    <property type="protein sequence ID" value="MBB4675134.1"/>
    <property type="molecule type" value="Genomic_DNA"/>
</dbReference>
<comment type="caution">
    <text evidence="1">The sequence shown here is derived from an EMBL/GenBank/DDBJ whole genome shotgun (WGS) entry which is preliminary data.</text>
</comment>
<protein>
    <submittedName>
        <fullName evidence="1">Uncharacterized protein</fullName>
    </submittedName>
</protein>